<dbReference type="InterPro" id="IPR006458">
    <property type="entry name" value="Ovate_C"/>
</dbReference>
<dbReference type="Gramene" id="C.cajan_19738.t">
    <property type="protein sequence ID" value="C.cajan_19738.t.cds1"/>
    <property type="gene ID" value="C.cajan_19738"/>
</dbReference>
<evidence type="ECO:0000256" key="1">
    <source>
        <dbReference type="ARBA" id="ARBA00004123"/>
    </source>
</evidence>
<protein>
    <recommendedName>
        <fullName evidence="7">OVATE domain-containing protein</fullName>
    </recommendedName>
</protein>
<keyword evidence="3" id="KW-0805">Transcription regulation</keyword>
<evidence type="ECO:0000259" key="7">
    <source>
        <dbReference type="PROSITE" id="PS51754"/>
    </source>
</evidence>
<dbReference type="PROSITE" id="PS51754">
    <property type="entry name" value="OVATE"/>
    <property type="match status" value="1"/>
</dbReference>
<dbReference type="Pfam" id="PF04844">
    <property type="entry name" value="Ovate"/>
    <property type="match status" value="1"/>
</dbReference>
<accession>A0A151U9W2</accession>
<dbReference type="OMA" id="RFYVEIC"/>
<dbReference type="PANTHER" id="PTHR34042">
    <property type="entry name" value="TRANSCRIPTION REPRESSOR OFP17"/>
    <property type="match status" value="1"/>
</dbReference>
<proteinExistence type="predicted"/>
<dbReference type="GO" id="GO:0005634">
    <property type="term" value="C:nucleus"/>
    <property type="evidence" value="ECO:0007669"/>
    <property type="project" value="UniProtKB-SubCell"/>
</dbReference>
<feature type="region of interest" description="Disordered" evidence="6">
    <location>
        <begin position="1"/>
        <end position="41"/>
    </location>
</feature>
<evidence type="ECO:0000256" key="3">
    <source>
        <dbReference type="ARBA" id="ARBA00023015"/>
    </source>
</evidence>
<dbReference type="EMBL" id="CM003603">
    <property type="protein sequence ID" value="KYP76097.1"/>
    <property type="molecule type" value="Genomic_DNA"/>
</dbReference>
<evidence type="ECO:0000256" key="4">
    <source>
        <dbReference type="ARBA" id="ARBA00023163"/>
    </source>
</evidence>
<name>A0A151U9W2_CAJCA</name>
<dbReference type="InterPro" id="IPR044686">
    <property type="entry name" value="OFP17"/>
</dbReference>
<gene>
    <name evidence="8" type="ORF">KK1_020320</name>
</gene>
<dbReference type="STRING" id="3821.A0A151U9W2"/>
<evidence type="ECO:0000313" key="9">
    <source>
        <dbReference type="Proteomes" id="UP000075243"/>
    </source>
</evidence>
<organism evidence="8 9">
    <name type="scientific">Cajanus cajan</name>
    <name type="common">Pigeon pea</name>
    <name type="synonym">Cajanus indicus</name>
    <dbReference type="NCBI Taxonomy" id="3821"/>
    <lineage>
        <taxon>Eukaryota</taxon>
        <taxon>Viridiplantae</taxon>
        <taxon>Streptophyta</taxon>
        <taxon>Embryophyta</taxon>
        <taxon>Tracheophyta</taxon>
        <taxon>Spermatophyta</taxon>
        <taxon>Magnoliopsida</taxon>
        <taxon>eudicotyledons</taxon>
        <taxon>Gunneridae</taxon>
        <taxon>Pentapetalae</taxon>
        <taxon>rosids</taxon>
        <taxon>fabids</taxon>
        <taxon>Fabales</taxon>
        <taxon>Fabaceae</taxon>
        <taxon>Papilionoideae</taxon>
        <taxon>50 kb inversion clade</taxon>
        <taxon>NPAAA clade</taxon>
        <taxon>indigoferoid/millettioid clade</taxon>
        <taxon>Phaseoleae</taxon>
        <taxon>Cajanus</taxon>
    </lineage>
</organism>
<keyword evidence="4" id="KW-0804">Transcription</keyword>
<keyword evidence="9" id="KW-1185">Reference proteome</keyword>
<keyword evidence="2" id="KW-0678">Repressor</keyword>
<evidence type="ECO:0000256" key="5">
    <source>
        <dbReference type="ARBA" id="ARBA00023242"/>
    </source>
</evidence>
<evidence type="ECO:0000256" key="6">
    <source>
        <dbReference type="SAM" id="MobiDB-lite"/>
    </source>
</evidence>
<dbReference type="PANTHER" id="PTHR34042:SF1">
    <property type="entry name" value="TRANSCRIPTION REPRESSOR OFP17"/>
    <property type="match status" value="1"/>
</dbReference>
<dbReference type="Proteomes" id="UP000075243">
    <property type="component" value="Chromosome 1"/>
</dbReference>
<dbReference type="GO" id="GO:0045892">
    <property type="term" value="P:negative regulation of DNA-templated transcription"/>
    <property type="evidence" value="ECO:0007669"/>
    <property type="project" value="InterPro"/>
</dbReference>
<feature type="domain" description="OVATE" evidence="7">
    <location>
        <begin position="41"/>
        <end position="101"/>
    </location>
</feature>
<comment type="subcellular location">
    <subcellularLocation>
        <location evidence="1">Nucleus</location>
    </subcellularLocation>
</comment>
<feature type="compositionally biased region" description="Basic and acidic residues" evidence="6">
    <location>
        <begin position="14"/>
        <end position="23"/>
    </location>
</feature>
<dbReference type="AlphaFoldDB" id="A0A151U9W2"/>
<evidence type="ECO:0000256" key="2">
    <source>
        <dbReference type="ARBA" id="ARBA00022491"/>
    </source>
</evidence>
<evidence type="ECO:0000313" key="8">
    <source>
        <dbReference type="EMBL" id="KYP76097.1"/>
    </source>
</evidence>
<reference evidence="8 9" key="1">
    <citation type="journal article" date="2012" name="Nat. Biotechnol.">
        <title>Draft genome sequence of pigeonpea (Cajanus cajan), an orphan legume crop of resource-poor farmers.</title>
        <authorList>
            <person name="Varshney R.K."/>
            <person name="Chen W."/>
            <person name="Li Y."/>
            <person name="Bharti A.K."/>
            <person name="Saxena R.K."/>
            <person name="Schlueter J.A."/>
            <person name="Donoghue M.T."/>
            <person name="Azam S."/>
            <person name="Fan G."/>
            <person name="Whaley A.M."/>
            <person name="Farmer A.D."/>
            <person name="Sheridan J."/>
            <person name="Iwata A."/>
            <person name="Tuteja R."/>
            <person name="Penmetsa R.V."/>
            <person name="Wu W."/>
            <person name="Upadhyaya H.D."/>
            <person name="Yang S.P."/>
            <person name="Shah T."/>
            <person name="Saxena K.B."/>
            <person name="Michael T."/>
            <person name="McCombie W.R."/>
            <person name="Yang B."/>
            <person name="Zhang G."/>
            <person name="Yang H."/>
            <person name="Wang J."/>
            <person name="Spillane C."/>
            <person name="Cook D.R."/>
            <person name="May G.D."/>
            <person name="Xu X."/>
            <person name="Jackson S.A."/>
        </authorList>
    </citation>
    <scope>NUCLEOTIDE SEQUENCE [LARGE SCALE GENOMIC DNA]</scope>
    <source>
        <strain evidence="9">cv. Asha</strain>
    </source>
</reference>
<sequence length="118" mass="13588">MSSLLLSAFRSSKKSKDKDRLPDLRSPLNVPETRGVDKREASLQVEDPCRIFERYLVEMIVEEGKIKDLMDMEELLYCWKNLKCPVFIDLACRFYVEICMDLFSPASEEGCSIPTNDG</sequence>
<keyword evidence="5" id="KW-0539">Nucleus</keyword>